<evidence type="ECO:0000313" key="11">
    <source>
        <dbReference type="EMBL" id="SMH35767.1"/>
    </source>
</evidence>
<dbReference type="AlphaFoldDB" id="A0A1X7NDQ2"/>
<dbReference type="GO" id="GO:0004190">
    <property type="term" value="F:aspartic-type endopeptidase activity"/>
    <property type="evidence" value="ECO:0007669"/>
    <property type="project" value="UniProtKB-UniRule"/>
</dbReference>
<evidence type="ECO:0000256" key="5">
    <source>
        <dbReference type="ARBA" id="ARBA00022750"/>
    </source>
</evidence>
<dbReference type="GO" id="GO:0006508">
    <property type="term" value="P:proteolysis"/>
    <property type="evidence" value="ECO:0007669"/>
    <property type="project" value="UniProtKB-KW"/>
</dbReference>
<gene>
    <name evidence="9" type="primary">lspA</name>
    <name evidence="11" type="ORF">SAMN02982922_1640</name>
</gene>
<comment type="subcellular location">
    <subcellularLocation>
        <location evidence="9">Cell membrane</location>
        <topology evidence="9">Multi-pass membrane protein</topology>
    </subcellularLocation>
</comment>
<comment type="similarity">
    <text evidence="1 9 10">Belongs to the peptidase A8 family.</text>
</comment>
<evidence type="ECO:0000256" key="9">
    <source>
        <dbReference type="HAMAP-Rule" id="MF_00161"/>
    </source>
</evidence>
<dbReference type="EC" id="3.4.23.36" evidence="9"/>
<evidence type="ECO:0000256" key="8">
    <source>
        <dbReference type="ARBA" id="ARBA00023136"/>
    </source>
</evidence>
<keyword evidence="8 9" id="KW-0472">Membrane</keyword>
<proteinExistence type="inferred from homology"/>
<evidence type="ECO:0000256" key="7">
    <source>
        <dbReference type="ARBA" id="ARBA00022989"/>
    </source>
</evidence>
<evidence type="ECO:0000256" key="4">
    <source>
        <dbReference type="ARBA" id="ARBA00022692"/>
    </source>
</evidence>
<evidence type="ECO:0000313" key="12">
    <source>
        <dbReference type="Proteomes" id="UP000193083"/>
    </source>
</evidence>
<name>A0A1X7NDQ2_9HYPH</name>
<dbReference type="OrthoDB" id="9810259at2"/>
<keyword evidence="5 9" id="KW-0064">Aspartyl protease</keyword>
<feature type="transmembrane region" description="Helical" evidence="9">
    <location>
        <begin position="64"/>
        <end position="82"/>
    </location>
</feature>
<dbReference type="PANTHER" id="PTHR33695">
    <property type="entry name" value="LIPOPROTEIN SIGNAL PEPTIDASE"/>
    <property type="match status" value="1"/>
</dbReference>
<feature type="transmembrane region" description="Helical" evidence="9">
    <location>
        <begin position="127"/>
        <end position="147"/>
    </location>
</feature>
<comment type="function">
    <text evidence="9">This protein specifically catalyzes the removal of signal peptides from prolipoproteins.</text>
</comment>
<evidence type="ECO:0000256" key="1">
    <source>
        <dbReference type="ARBA" id="ARBA00006139"/>
    </source>
</evidence>
<dbReference type="EMBL" id="FXBL01000004">
    <property type="protein sequence ID" value="SMH35767.1"/>
    <property type="molecule type" value="Genomic_DNA"/>
</dbReference>
<dbReference type="Pfam" id="PF01252">
    <property type="entry name" value="Peptidase_A8"/>
    <property type="match status" value="1"/>
</dbReference>
<evidence type="ECO:0000256" key="6">
    <source>
        <dbReference type="ARBA" id="ARBA00022801"/>
    </source>
</evidence>
<protein>
    <recommendedName>
        <fullName evidence="9">Lipoprotein signal peptidase</fullName>
        <ecNumber evidence="9">3.4.23.36</ecNumber>
    </recommendedName>
    <alternativeName>
        <fullName evidence="9">Prolipoprotein signal peptidase</fullName>
    </alternativeName>
    <alternativeName>
        <fullName evidence="9">Signal peptidase II</fullName>
        <shortName evidence="9">SPase II</shortName>
    </alternativeName>
</protein>
<evidence type="ECO:0000256" key="10">
    <source>
        <dbReference type="RuleBase" id="RU004181"/>
    </source>
</evidence>
<dbReference type="Proteomes" id="UP000193083">
    <property type="component" value="Unassembled WGS sequence"/>
</dbReference>
<keyword evidence="4 9" id="KW-0812">Transmembrane</keyword>
<comment type="caution">
    <text evidence="9">Lacks conserved residue(s) required for the propagation of feature annotation.</text>
</comment>
<reference evidence="11 12" key="1">
    <citation type="submission" date="2017-04" db="EMBL/GenBank/DDBJ databases">
        <authorList>
            <person name="Afonso C.L."/>
            <person name="Miller P.J."/>
            <person name="Scott M.A."/>
            <person name="Spackman E."/>
            <person name="Goraichik I."/>
            <person name="Dimitrov K.M."/>
            <person name="Suarez D.L."/>
            <person name="Swayne D.E."/>
        </authorList>
    </citation>
    <scope>NUCLEOTIDE SEQUENCE [LARGE SCALE GENOMIC DNA]</scope>
    <source>
        <strain evidence="11 12">B5P</strain>
    </source>
</reference>
<dbReference type="UniPathway" id="UPA00665"/>
<dbReference type="PANTHER" id="PTHR33695:SF1">
    <property type="entry name" value="LIPOPROTEIN SIGNAL PEPTIDASE"/>
    <property type="match status" value="1"/>
</dbReference>
<feature type="active site" evidence="9">
    <location>
        <position position="135"/>
    </location>
</feature>
<organism evidence="11 12">
    <name type="scientific">Mesorhizobium australicum</name>
    <dbReference type="NCBI Taxonomy" id="536018"/>
    <lineage>
        <taxon>Bacteria</taxon>
        <taxon>Pseudomonadati</taxon>
        <taxon>Pseudomonadota</taxon>
        <taxon>Alphaproteobacteria</taxon>
        <taxon>Hyphomicrobiales</taxon>
        <taxon>Phyllobacteriaceae</taxon>
        <taxon>Mesorhizobium</taxon>
    </lineage>
</organism>
<evidence type="ECO:0000256" key="3">
    <source>
        <dbReference type="ARBA" id="ARBA00022670"/>
    </source>
</evidence>
<keyword evidence="2 9" id="KW-1003">Cell membrane</keyword>
<keyword evidence="12" id="KW-1185">Reference proteome</keyword>
<sequence>MSKRILAIYALVAVAAAGLDQWIKQLVVANMELYERIDVMPMLSLYHTRNTGIAFSFLSGLDDTIMVVLTGVVMLFIVWLAAKAEPHQHLARTGFALIVGGALGNIIDRSTLGYVVDYVLFHTQTWSFAVFNLADAFISVGAALVVLQEILDWRRGSAGAGRNPPDGA</sequence>
<keyword evidence="3 9" id="KW-0645">Protease</keyword>
<dbReference type="HAMAP" id="MF_00161">
    <property type="entry name" value="LspA"/>
    <property type="match status" value="1"/>
</dbReference>
<dbReference type="NCBIfam" id="TIGR00077">
    <property type="entry name" value="lspA"/>
    <property type="match status" value="1"/>
</dbReference>
<feature type="active site" evidence="9">
    <location>
        <position position="117"/>
    </location>
</feature>
<accession>A0A1X7NDQ2</accession>
<evidence type="ECO:0000256" key="2">
    <source>
        <dbReference type="ARBA" id="ARBA00022475"/>
    </source>
</evidence>
<dbReference type="GO" id="GO:0005886">
    <property type="term" value="C:plasma membrane"/>
    <property type="evidence" value="ECO:0007669"/>
    <property type="project" value="UniProtKB-SubCell"/>
</dbReference>
<dbReference type="RefSeq" id="WP_085463716.1">
    <property type="nucleotide sequence ID" value="NZ_FXBL01000004.1"/>
</dbReference>
<keyword evidence="6 9" id="KW-0378">Hydrolase</keyword>
<dbReference type="InterPro" id="IPR001872">
    <property type="entry name" value="Peptidase_A8"/>
</dbReference>
<feature type="transmembrane region" description="Helical" evidence="9">
    <location>
        <begin position="89"/>
        <end position="107"/>
    </location>
</feature>
<comment type="pathway">
    <text evidence="9">Protein modification; lipoprotein biosynthesis (signal peptide cleavage).</text>
</comment>
<comment type="catalytic activity">
    <reaction evidence="9">
        <text>Release of signal peptides from bacterial membrane prolipoproteins. Hydrolyzes -Xaa-Yaa-Zaa-|-(S,diacylglyceryl)Cys-, in which Xaa is hydrophobic (preferably Leu), and Yaa (Ala or Ser) and Zaa (Gly or Ala) have small, neutral side chains.</text>
        <dbReference type="EC" id="3.4.23.36"/>
    </reaction>
</comment>
<dbReference type="PRINTS" id="PR00781">
    <property type="entry name" value="LIPOSIGPTASE"/>
</dbReference>
<keyword evidence="7 9" id="KW-1133">Transmembrane helix</keyword>